<feature type="transmembrane region" description="Helical" evidence="1">
    <location>
        <begin position="414"/>
        <end position="437"/>
    </location>
</feature>
<gene>
    <name evidence="2" type="ORF">KDK95_17495</name>
</gene>
<proteinExistence type="predicted"/>
<feature type="transmembrane region" description="Helical" evidence="1">
    <location>
        <begin position="242"/>
        <end position="268"/>
    </location>
</feature>
<keyword evidence="3" id="KW-1185">Reference proteome</keyword>
<feature type="transmembrane region" description="Helical" evidence="1">
    <location>
        <begin position="20"/>
        <end position="42"/>
    </location>
</feature>
<dbReference type="RefSeq" id="WP_212519256.1">
    <property type="nucleotide sequence ID" value="NZ_JAGSOH010000049.1"/>
</dbReference>
<keyword evidence="1" id="KW-0812">Transmembrane</keyword>
<feature type="transmembrane region" description="Helical" evidence="1">
    <location>
        <begin position="210"/>
        <end position="230"/>
    </location>
</feature>
<sequence length="444" mass="46806">MPGIIGERFGNLKPGTPGRLLTWIAVPVLAVLACGLLLAASVGGLRGTLGVVGAQEEPEVVAASRLTYDLDSMDGHVADVLLLGGAAGLGESQTGAYRNFEKDRSDADIQLELLGSGIDTIPDGPSTFVSIEDQLAQYTQYVSYALYVDLETHNTTAAAGGPPAGVVQAYEHASTLMNQDTTGILAQAQFLYNAEQLAESAPVNGGLDTIWHLQLACGLLIAFIVLRLVVAQRRLSRAFRRTVNPLLALTTVTSLIFGVLLFTALAGAKTAYDAQNLTGPGSVSTLWQARATAANMHAAESRWVLQAESGGGRPTAAMSTEQDAFTSGAKWIKAIPQLPANASGELNSYLATERTLTSMVPGPGTVGAWTRALAAYDTGDSATAYAAFDTDLAKVIDTDQQAFSSATAKGENGLVAWLWLPWFWMAATIALIALGFAPRLREYR</sequence>
<dbReference type="AlphaFoldDB" id="A0A941IM05"/>
<keyword evidence="1" id="KW-0472">Membrane</keyword>
<accession>A0A941IM05</accession>
<evidence type="ECO:0000313" key="3">
    <source>
        <dbReference type="Proteomes" id="UP000676325"/>
    </source>
</evidence>
<name>A0A941IM05_9ACTN</name>
<reference evidence="2" key="1">
    <citation type="submission" date="2021-04" db="EMBL/GenBank/DDBJ databases">
        <title>Genome based classification of Actinospica acidithermotolerans sp. nov., an actinobacterium isolated from an Indonesian hot spring.</title>
        <authorList>
            <person name="Kusuma A.B."/>
            <person name="Putra K.E."/>
            <person name="Nafisah S."/>
            <person name="Loh J."/>
            <person name="Nouioui I."/>
            <person name="Goodfellow M."/>
        </authorList>
    </citation>
    <scope>NUCLEOTIDE SEQUENCE</scope>
    <source>
        <strain evidence="2">MGRD01-02</strain>
    </source>
</reference>
<organism evidence="2 3">
    <name type="scientific">Actinospica acidithermotolerans</name>
    <dbReference type="NCBI Taxonomy" id="2828514"/>
    <lineage>
        <taxon>Bacteria</taxon>
        <taxon>Bacillati</taxon>
        <taxon>Actinomycetota</taxon>
        <taxon>Actinomycetes</taxon>
        <taxon>Catenulisporales</taxon>
        <taxon>Actinospicaceae</taxon>
        <taxon>Actinospica</taxon>
    </lineage>
</organism>
<evidence type="ECO:0000256" key="1">
    <source>
        <dbReference type="SAM" id="Phobius"/>
    </source>
</evidence>
<dbReference type="Proteomes" id="UP000676325">
    <property type="component" value="Unassembled WGS sequence"/>
</dbReference>
<keyword evidence="1" id="KW-1133">Transmembrane helix</keyword>
<comment type="caution">
    <text evidence="2">The sequence shown here is derived from an EMBL/GenBank/DDBJ whole genome shotgun (WGS) entry which is preliminary data.</text>
</comment>
<protein>
    <submittedName>
        <fullName evidence="2">Uncharacterized protein</fullName>
    </submittedName>
</protein>
<dbReference type="EMBL" id="JAGSOH010000049">
    <property type="protein sequence ID" value="MBR7828116.1"/>
    <property type="molecule type" value="Genomic_DNA"/>
</dbReference>
<evidence type="ECO:0000313" key="2">
    <source>
        <dbReference type="EMBL" id="MBR7828116.1"/>
    </source>
</evidence>